<keyword evidence="3" id="KW-0472">Membrane</keyword>
<dbReference type="NCBIfam" id="NF041144">
    <property type="entry name" value="expansin_EXLX1"/>
    <property type="match status" value="1"/>
</dbReference>
<evidence type="ECO:0000256" key="1">
    <source>
        <dbReference type="ARBA" id="ARBA00022729"/>
    </source>
</evidence>
<dbReference type="InterPro" id="IPR051477">
    <property type="entry name" value="Expansin_CellWall"/>
</dbReference>
<dbReference type="InterPro" id="IPR036908">
    <property type="entry name" value="RlpA-like_sf"/>
</dbReference>
<feature type="compositionally biased region" description="Pro residues" evidence="2">
    <location>
        <begin position="275"/>
        <end position="285"/>
    </location>
</feature>
<comment type="caution">
    <text evidence="4">The sequence shown here is derived from an EMBL/GenBank/DDBJ whole genome shotgun (WGS) entry which is preliminary data.</text>
</comment>
<dbReference type="OrthoDB" id="5499927at2"/>
<dbReference type="InterPro" id="IPR036749">
    <property type="entry name" value="Expansin_CBD_sf"/>
</dbReference>
<proteinExistence type="predicted"/>
<dbReference type="PANTHER" id="PTHR31836:SF21">
    <property type="entry name" value="EXPANSIN-LIKE PROTEIN 7"/>
    <property type="match status" value="1"/>
</dbReference>
<accession>A0A370HFK1</accession>
<reference evidence="4 5" key="1">
    <citation type="submission" date="2018-07" db="EMBL/GenBank/DDBJ databases">
        <title>Genomic Encyclopedia of Type Strains, Phase IV (KMG-IV): sequencing the most valuable type-strain genomes for metagenomic binning, comparative biology and taxonomic classification.</title>
        <authorList>
            <person name="Goeker M."/>
        </authorList>
    </citation>
    <scope>NUCLEOTIDE SEQUENCE [LARGE SCALE GENOMIC DNA]</scope>
    <source>
        <strain evidence="4 5">DSM 44952</strain>
    </source>
</reference>
<sequence length="297" mass="31001">MHRVTQQQHIRAARPWLFTALAVGVVVAAAMWVSRPEPAVCRTSPGAAAPPAPPAPLPSITVPQLITPVEQRDPAQPGEARYYAFNQGVACSFPELPLDGFYIGVPTGEYAGSAACGTLVELEGPLGSVRAQIVDRCPGCAPGQYDLSTAAFTRIADQSAGVAQIQMRRVRNPVPIPELIYRVKDGSSAHWLGLLFGNAGNPLSRVEIRPDAGGPGVTLTRGMDNYWSTSGAGPGPFTALVTDVEGHQVRIPGIGVKPGEMRHTGAGLYDIPAPPPPPAAPPAPVPMATTTTLDACS</sequence>
<dbReference type="InterPro" id="IPR049818">
    <property type="entry name" value="Expansin_EXLX1-like"/>
</dbReference>
<protein>
    <recommendedName>
        <fullName evidence="6">Expansin (Peptidoglycan-binding protein)</fullName>
    </recommendedName>
</protein>
<evidence type="ECO:0000256" key="3">
    <source>
        <dbReference type="SAM" id="Phobius"/>
    </source>
</evidence>
<keyword evidence="5" id="KW-1185">Reference proteome</keyword>
<name>A0A370HFK1_9NOCA</name>
<dbReference type="AlphaFoldDB" id="A0A370HFK1"/>
<dbReference type="CDD" id="cd22272">
    <property type="entry name" value="DPBB_EXLX1-like"/>
    <property type="match status" value="1"/>
</dbReference>
<organism evidence="4 5">
    <name type="scientific">Nocardia mexicana</name>
    <dbReference type="NCBI Taxonomy" id="279262"/>
    <lineage>
        <taxon>Bacteria</taxon>
        <taxon>Bacillati</taxon>
        <taxon>Actinomycetota</taxon>
        <taxon>Actinomycetes</taxon>
        <taxon>Mycobacteriales</taxon>
        <taxon>Nocardiaceae</taxon>
        <taxon>Nocardia</taxon>
    </lineage>
</organism>
<dbReference type="SUPFAM" id="SSF49590">
    <property type="entry name" value="PHL pollen allergen"/>
    <property type="match status" value="1"/>
</dbReference>
<keyword evidence="3" id="KW-0812">Transmembrane</keyword>
<dbReference type="STRING" id="1210089.GCA_001613165_04111"/>
<evidence type="ECO:0008006" key="6">
    <source>
        <dbReference type="Google" id="ProtNLM"/>
    </source>
</evidence>
<dbReference type="RefSeq" id="WP_068021855.1">
    <property type="nucleotide sequence ID" value="NZ_QQAZ01000001.1"/>
</dbReference>
<dbReference type="Gene3D" id="2.40.40.10">
    <property type="entry name" value="RlpA-like domain"/>
    <property type="match status" value="1"/>
</dbReference>
<evidence type="ECO:0000313" key="5">
    <source>
        <dbReference type="Proteomes" id="UP000255355"/>
    </source>
</evidence>
<feature type="region of interest" description="Disordered" evidence="2">
    <location>
        <begin position="275"/>
        <end position="297"/>
    </location>
</feature>
<evidence type="ECO:0000256" key="2">
    <source>
        <dbReference type="SAM" id="MobiDB-lite"/>
    </source>
</evidence>
<dbReference type="EMBL" id="QQAZ01000001">
    <property type="protein sequence ID" value="RDI55832.1"/>
    <property type="molecule type" value="Genomic_DNA"/>
</dbReference>
<dbReference type="Proteomes" id="UP000255355">
    <property type="component" value="Unassembled WGS sequence"/>
</dbReference>
<dbReference type="PANTHER" id="PTHR31836">
    <property type="match status" value="1"/>
</dbReference>
<dbReference type="Gene3D" id="2.60.40.760">
    <property type="entry name" value="Expansin, cellulose-binding-like domain"/>
    <property type="match status" value="1"/>
</dbReference>
<keyword evidence="1" id="KW-0732">Signal</keyword>
<evidence type="ECO:0000313" key="4">
    <source>
        <dbReference type="EMBL" id="RDI55832.1"/>
    </source>
</evidence>
<feature type="compositionally biased region" description="Low complexity" evidence="2">
    <location>
        <begin position="286"/>
        <end position="297"/>
    </location>
</feature>
<feature type="transmembrane region" description="Helical" evidence="3">
    <location>
        <begin position="12"/>
        <end position="33"/>
    </location>
</feature>
<dbReference type="SUPFAM" id="SSF50685">
    <property type="entry name" value="Barwin-like endoglucanases"/>
    <property type="match status" value="1"/>
</dbReference>
<gene>
    <name evidence="4" type="ORF">DFR68_101668</name>
</gene>
<keyword evidence="3" id="KW-1133">Transmembrane helix</keyword>